<evidence type="ECO:0000313" key="3">
    <source>
        <dbReference type="Proteomes" id="UP000263377"/>
    </source>
</evidence>
<dbReference type="SUPFAM" id="SSF53335">
    <property type="entry name" value="S-adenosyl-L-methionine-dependent methyltransferases"/>
    <property type="match status" value="1"/>
</dbReference>
<dbReference type="AlphaFoldDB" id="A0A373A3L4"/>
<evidence type="ECO:0000313" key="2">
    <source>
        <dbReference type="EMBL" id="RGD62651.1"/>
    </source>
</evidence>
<dbReference type="InterPro" id="IPR029063">
    <property type="entry name" value="SAM-dependent_MTases_sf"/>
</dbReference>
<dbReference type="Proteomes" id="UP000263377">
    <property type="component" value="Unassembled WGS sequence"/>
</dbReference>
<dbReference type="Pfam" id="PF13649">
    <property type="entry name" value="Methyltransf_25"/>
    <property type="match status" value="1"/>
</dbReference>
<evidence type="ECO:0000259" key="1">
    <source>
        <dbReference type="Pfam" id="PF13649"/>
    </source>
</evidence>
<gene>
    <name evidence="2" type="ORF">DR950_04670</name>
</gene>
<dbReference type="GO" id="GO:0008168">
    <property type="term" value="F:methyltransferase activity"/>
    <property type="evidence" value="ECO:0007669"/>
    <property type="project" value="UniProtKB-KW"/>
</dbReference>
<accession>A0A373A3L4</accession>
<dbReference type="CDD" id="cd02440">
    <property type="entry name" value="AdoMet_MTases"/>
    <property type="match status" value="1"/>
</dbReference>
<keyword evidence="2" id="KW-0808">Transferase</keyword>
<organism evidence="2 3">
    <name type="scientific">Kitasatospora xanthocidica</name>
    <dbReference type="NCBI Taxonomy" id="83382"/>
    <lineage>
        <taxon>Bacteria</taxon>
        <taxon>Bacillati</taxon>
        <taxon>Actinomycetota</taxon>
        <taxon>Actinomycetes</taxon>
        <taxon>Kitasatosporales</taxon>
        <taxon>Streptomycetaceae</taxon>
        <taxon>Kitasatospora</taxon>
    </lineage>
</organism>
<name>A0A373A3L4_9ACTN</name>
<dbReference type="EMBL" id="QVIG01000001">
    <property type="protein sequence ID" value="RGD62651.1"/>
    <property type="molecule type" value="Genomic_DNA"/>
</dbReference>
<proteinExistence type="predicted"/>
<keyword evidence="3" id="KW-1185">Reference proteome</keyword>
<dbReference type="RefSeq" id="WP_049656014.1">
    <property type="nucleotide sequence ID" value="NZ_QVIG01000001.1"/>
</dbReference>
<dbReference type="Gene3D" id="3.40.50.150">
    <property type="entry name" value="Vaccinia Virus protein VP39"/>
    <property type="match status" value="1"/>
</dbReference>
<sequence length="252" mass="27391">MRVDAALAGTWVDRWERQQERYAVEREERFTVIADVLEQTVGHRARPLVADLGSGPGSLSARVAARLPHAEIIAVDIDPLLLALGRARHPRVARWVETLIGRPGWIGDLALDRPLDAVVSTTALHYPPPDALLGIYRDLAGALRPGGVLVNGDHLIPEEPPLAELALAIGRRRAQRKGTGAAEDWSQWWAAAGRVPEFADLLTARERQLPPTDGPGNGLSAARHGELLREAGFRQAGPVWQYGTSSVLVALR</sequence>
<comment type="caution">
    <text evidence="2">The sequence shown here is derived from an EMBL/GenBank/DDBJ whole genome shotgun (WGS) entry which is preliminary data.</text>
</comment>
<feature type="domain" description="Methyltransferase" evidence="1">
    <location>
        <begin position="49"/>
        <end position="147"/>
    </location>
</feature>
<protein>
    <submittedName>
        <fullName evidence="2">Class I SAM-dependent methyltransferase</fullName>
    </submittedName>
</protein>
<dbReference type="GO" id="GO:0032259">
    <property type="term" value="P:methylation"/>
    <property type="evidence" value="ECO:0007669"/>
    <property type="project" value="UniProtKB-KW"/>
</dbReference>
<dbReference type="InterPro" id="IPR041698">
    <property type="entry name" value="Methyltransf_25"/>
</dbReference>
<reference evidence="2 3" key="1">
    <citation type="submission" date="2018-08" db="EMBL/GenBank/DDBJ databases">
        <title>Diversity &amp; Physiological Properties of Lignin-Decomposing Actinobacteria from Soil.</title>
        <authorList>
            <person name="Roh S.G."/>
            <person name="Kim S.B."/>
        </authorList>
    </citation>
    <scope>NUCLEOTIDE SEQUENCE [LARGE SCALE GENOMIC DNA]</scope>
    <source>
        <strain evidence="2 3">MMS17-GH009</strain>
    </source>
</reference>
<keyword evidence="2" id="KW-0489">Methyltransferase</keyword>